<reference evidence="3 4" key="1">
    <citation type="submission" date="2022-04" db="EMBL/GenBank/DDBJ databases">
        <title>Halobacillus sp. isolated from saltern.</title>
        <authorList>
            <person name="Won M."/>
            <person name="Lee C.-M."/>
            <person name="Woen H.-Y."/>
            <person name="Kwon S.-W."/>
        </authorList>
    </citation>
    <scope>NUCLEOTIDE SEQUENCE [LARGE SCALE GENOMIC DNA]</scope>
    <source>
        <strain evidence="3 4">SSBR10-3</strain>
    </source>
</reference>
<sequence>MNKFSRDAGEHVRDQYDYHLWAERQVFNHIRSLPDKIVHMEIQSVFPTVSAALVHTYITETIWLKVIAGEKLESIEEYVNRTQLSRQYSENNLEEIEKLFRHLEVQYTQIFNELPDLSKELRIEHPKFGEFNAPVYEVFQHLFNHASYHRGNITAMLRQLGYKGTPTDYILFLLQRSD</sequence>
<dbReference type="SUPFAM" id="SSF109854">
    <property type="entry name" value="DinB/YfiT-like putative metalloenzymes"/>
    <property type="match status" value="1"/>
</dbReference>
<evidence type="ECO:0000313" key="3">
    <source>
        <dbReference type="EMBL" id="UOQ43327.1"/>
    </source>
</evidence>
<dbReference type="Gene3D" id="1.20.120.450">
    <property type="entry name" value="dinb family like domain"/>
    <property type="match status" value="1"/>
</dbReference>
<organism evidence="3 4">
    <name type="scientific">Halobacillus salinarum</name>
    <dbReference type="NCBI Taxonomy" id="2932257"/>
    <lineage>
        <taxon>Bacteria</taxon>
        <taxon>Bacillati</taxon>
        <taxon>Bacillota</taxon>
        <taxon>Bacilli</taxon>
        <taxon>Bacillales</taxon>
        <taxon>Bacillaceae</taxon>
        <taxon>Halobacillus</taxon>
    </lineage>
</organism>
<evidence type="ECO:0000256" key="1">
    <source>
        <dbReference type="ARBA" id="ARBA00008635"/>
    </source>
</evidence>
<dbReference type="Pfam" id="PF05163">
    <property type="entry name" value="DinB"/>
    <property type="match status" value="1"/>
</dbReference>
<dbReference type="PANTHER" id="PTHR37302:SF1">
    <property type="entry name" value="PROTEIN DINB"/>
    <property type="match status" value="1"/>
</dbReference>
<dbReference type="RefSeq" id="WP_244708686.1">
    <property type="nucleotide sequence ID" value="NZ_CP095073.1"/>
</dbReference>
<dbReference type="InterPro" id="IPR007837">
    <property type="entry name" value="DinB"/>
</dbReference>
<proteinExistence type="inferred from homology"/>
<dbReference type="Proteomes" id="UP000831787">
    <property type="component" value="Chromosome"/>
</dbReference>
<dbReference type="EMBL" id="CP095073">
    <property type="protein sequence ID" value="UOQ43327.1"/>
    <property type="molecule type" value="Genomic_DNA"/>
</dbReference>
<evidence type="ECO:0000256" key="2">
    <source>
        <dbReference type="ARBA" id="ARBA00022723"/>
    </source>
</evidence>
<dbReference type="InterPro" id="IPR034660">
    <property type="entry name" value="DinB/YfiT-like"/>
</dbReference>
<gene>
    <name evidence="3" type="ORF">MUN89_15560</name>
</gene>
<name>A0ABY4EFU9_9BACI</name>
<evidence type="ECO:0000313" key="4">
    <source>
        <dbReference type="Proteomes" id="UP000831787"/>
    </source>
</evidence>
<comment type="similarity">
    <text evidence="1">Belongs to the DinB family.</text>
</comment>
<accession>A0ABY4EFU9</accession>
<keyword evidence="4" id="KW-1185">Reference proteome</keyword>
<protein>
    <submittedName>
        <fullName evidence="3">DinB family protein</fullName>
    </submittedName>
</protein>
<dbReference type="PANTHER" id="PTHR37302">
    <property type="entry name" value="SLR1116 PROTEIN"/>
    <property type="match status" value="1"/>
</dbReference>
<keyword evidence="2" id="KW-0479">Metal-binding</keyword>